<dbReference type="SUPFAM" id="SSF46785">
    <property type="entry name" value="Winged helix' DNA-binding domain"/>
    <property type="match status" value="1"/>
</dbReference>
<dbReference type="Proteomes" id="UP000320513">
    <property type="component" value="Unassembled WGS sequence"/>
</dbReference>
<keyword evidence="2" id="KW-1185">Reference proteome</keyword>
<proteinExistence type="predicted"/>
<comment type="caution">
    <text evidence="1">The sequence shown here is derived from an EMBL/GenBank/DDBJ whole genome shotgun (WGS) entry which is preliminary data.</text>
</comment>
<dbReference type="RefSeq" id="WP_144956662.1">
    <property type="nucleotide sequence ID" value="NZ_VMQU01000179.1"/>
</dbReference>
<dbReference type="InterPro" id="IPR036388">
    <property type="entry name" value="WH-like_DNA-bd_sf"/>
</dbReference>
<dbReference type="EMBL" id="VMQU01000179">
    <property type="protein sequence ID" value="TVS78221.1"/>
    <property type="molecule type" value="Genomic_DNA"/>
</dbReference>
<protein>
    <submittedName>
        <fullName evidence="1">MarR family transcriptional regulator</fullName>
    </submittedName>
</protein>
<dbReference type="Gene3D" id="1.10.10.10">
    <property type="entry name" value="Winged helix-like DNA-binding domain superfamily/Winged helix DNA-binding domain"/>
    <property type="match status" value="1"/>
</dbReference>
<organism evidence="1 2">
    <name type="scientific">Mycobacterium helveticum</name>
    <dbReference type="NCBI Taxonomy" id="2592811"/>
    <lineage>
        <taxon>Bacteria</taxon>
        <taxon>Bacillati</taxon>
        <taxon>Actinomycetota</taxon>
        <taxon>Actinomycetes</taxon>
        <taxon>Mycobacteriales</taxon>
        <taxon>Mycobacteriaceae</taxon>
        <taxon>Mycobacterium</taxon>
    </lineage>
</organism>
<dbReference type="AlphaFoldDB" id="A0A557WYA0"/>
<accession>A0A557WYA0</accession>
<reference evidence="1 2" key="1">
    <citation type="submission" date="2019-07" db="EMBL/GenBank/DDBJ databases">
        <title>New Mycobacterium species.</title>
        <authorList>
            <person name="Tortoli E."/>
            <person name="Ghielmetti G."/>
            <person name="Friedel U."/>
            <person name="Trovato A."/>
        </authorList>
    </citation>
    <scope>NUCLEOTIDE SEQUENCE [LARGE SCALE GENOMIC DNA]</scope>
    <source>
        <strain evidence="1 2">16-83</strain>
    </source>
</reference>
<dbReference type="OrthoDB" id="3568381at2"/>
<dbReference type="InterPro" id="IPR036390">
    <property type="entry name" value="WH_DNA-bd_sf"/>
</dbReference>
<sequence length="202" mass="22133">MTTELKVLQAIRLKGRIAAADVVAAVDDDPAAVTETVARLTDSGLVLADKTVRLSQEGRARLQELLAAERQAADPRALGAAYDGFRSVNQDFKELVSDWQLRDGRPNTHDDTGYDAAVLQRLEVVHRRVVPIIAAVAGQLPRLSAYADRLAAAYAKVLRGETMWLTRPLIDSYHTVWFELHEELIGAVGLTREGEARAGHAE</sequence>
<name>A0A557WYA0_9MYCO</name>
<evidence type="ECO:0000313" key="1">
    <source>
        <dbReference type="EMBL" id="TVS78221.1"/>
    </source>
</evidence>
<evidence type="ECO:0000313" key="2">
    <source>
        <dbReference type="Proteomes" id="UP000320513"/>
    </source>
</evidence>
<gene>
    <name evidence="1" type="ORF">FPZ47_25305</name>
</gene>